<gene>
    <name evidence="2" type="ORF">TSAR_008871</name>
</gene>
<reference evidence="2 3" key="1">
    <citation type="journal article" date="2017" name="Curr. Biol.">
        <title>The Evolution of Venom by Co-option of Single-Copy Genes.</title>
        <authorList>
            <person name="Martinson E.O."/>
            <person name="Mrinalini"/>
            <person name="Kelkar Y.D."/>
            <person name="Chang C.H."/>
            <person name="Werren J.H."/>
        </authorList>
    </citation>
    <scope>NUCLEOTIDE SEQUENCE [LARGE SCALE GENOMIC DNA]</scope>
    <source>
        <strain evidence="2 3">Alberta</strain>
        <tissue evidence="2">Whole body</tissue>
    </source>
</reference>
<feature type="compositionally biased region" description="Basic residues" evidence="1">
    <location>
        <begin position="87"/>
        <end position="98"/>
    </location>
</feature>
<dbReference type="EMBL" id="NNAY01002863">
    <property type="protein sequence ID" value="OXU20429.1"/>
    <property type="molecule type" value="Genomic_DNA"/>
</dbReference>
<keyword evidence="3" id="KW-1185">Reference proteome</keyword>
<feature type="compositionally biased region" description="Polar residues" evidence="1">
    <location>
        <begin position="99"/>
        <end position="125"/>
    </location>
</feature>
<name>A0A232EPW4_9HYME</name>
<protein>
    <submittedName>
        <fullName evidence="2">Uncharacterized protein</fullName>
    </submittedName>
</protein>
<dbReference type="Proteomes" id="UP000215335">
    <property type="component" value="Unassembled WGS sequence"/>
</dbReference>
<evidence type="ECO:0000313" key="2">
    <source>
        <dbReference type="EMBL" id="OXU20429.1"/>
    </source>
</evidence>
<evidence type="ECO:0000313" key="3">
    <source>
        <dbReference type="Proteomes" id="UP000215335"/>
    </source>
</evidence>
<feature type="region of interest" description="Disordered" evidence="1">
    <location>
        <begin position="75"/>
        <end position="125"/>
    </location>
</feature>
<comment type="caution">
    <text evidence="2">The sequence shown here is derived from an EMBL/GenBank/DDBJ whole genome shotgun (WGS) entry which is preliminary data.</text>
</comment>
<dbReference type="AlphaFoldDB" id="A0A232EPW4"/>
<evidence type="ECO:0000256" key="1">
    <source>
        <dbReference type="SAM" id="MobiDB-lite"/>
    </source>
</evidence>
<organism evidence="2 3">
    <name type="scientific">Trichomalopsis sarcophagae</name>
    <dbReference type="NCBI Taxonomy" id="543379"/>
    <lineage>
        <taxon>Eukaryota</taxon>
        <taxon>Metazoa</taxon>
        <taxon>Ecdysozoa</taxon>
        <taxon>Arthropoda</taxon>
        <taxon>Hexapoda</taxon>
        <taxon>Insecta</taxon>
        <taxon>Pterygota</taxon>
        <taxon>Neoptera</taxon>
        <taxon>Endopterygota</taxon>
        <taxon>Hymenoptera</taxon>
        <taxon>Apocrita</taxon>
        <taxon>Proctotrupomorpha</taxon>
        <taxon>Chalcidoidea</taxon>
        <taxon>Pteromalidae</taxon>
        <taxon>Pteromalinae</taxon>
        <taxon>Trichomalopsis</taxon>
    </lineage>
</organism>
<accession>A0A232EPW4</accession>
<proteinExistence type="predicted"/>
<sequence>MKRCRRAAAPYGRSARQITAAGKGGVQQPDRIDVDVCKYTRSVCVYSECATGLRESRANAIIDWAPRDELFSRGSIPEIRQTEGRSYKRRGKSVKLSRTKGTSIHSVNSSSLQLISETSPTAQPN</sequence>